<proteinExistence type="predicted"/>
<evidence type="ECO:0000313" key="3">
    <source>
        <dbReference type="Proteomes" id="UP000236291"/>
    </source>
</evidence>
<feature type="non-terminal residue" evidence="2">
    <location>
        <position position="1"/>
    </location>
</feature>
<protein>
    <submittedName>
        <fullName evidence="2">Uncharacterized protein</fullName>
    </submittedName>
</protein>
<sequence>DDDDTDVRDESIKMKWGGQREREIENREMKVL</sequence>
<reference evidence="2 3" key="1">
    <citation type="journal article" date="2014" name="Am. J. Bot.">
        <title>Genome assembly and annotation for red clover (Trifolium pratense; Fabaceae).</title>
        <authorList>
            <person name="Istvanek J."/>
            <person name="Jaros M."/>
            <person name="Krenek A."/>
            <person name="Repkova J."/>
        </authorList>
    </citation>
    <scope>NUCLEOTIDE SEQUENCE [LARGE SCALE GENOMIC DNA]</scope>
    <source>
        <strain evidence="3">cv. Tatra</strain>
        <tissue evidence="2">Young leaves</tissue>
    </source>
</reference>
<name>A0A2K3KKE1_TRIPR</name>
<gene>
    <name evidence="2" type="ORF">L195_g063207</name>
</gene>
<reference evidence="2 3" key="2">
    <citation type="journal article" date="2017" name="Front. Plant Sci.">
        <title>Gene Classification and Mining of Molecular Markers Useful in Red Clover (Trifolium pratense) Breeding.</title>
        <authorList>
            <person name="Istvanek J."/>
            <person name="Dluhosova J."/>
            <person name="Dluhos P."/>
            <person name="Patkova L."/>
            <person name="Nedelnik J."/>
            <person name="Repkova J."/>
        </authorList>
    </citation>
    <scope>NUCLEOTIDE SEQUENCE [LARGE SCALE GENOMIC DNA]</scope>
    <source>
        <strain evidence="3">cv. Tatra</strain>
        <tissue evidence="2">Young leaves</tissue>
    </source>
</reference>
<evidence type="ECO:0000313" key="2">
    <source>
        <dbReference type="EMBL" id="PNX66771.1"/>
    </source>
</evidence>
<comment type="caution">
    <text evidence="2">The sequence shown here is derived from an EMBL/GenBank/DDBJ whole genome shotgun (WGS) entry which is preliminary data.</text>
</comment>
<evidence type="ECO:0000256" key="1">
    <source>
        <dbReference type="SAM" id="MobiDB-lite"/>
    </source>
</evidence>
<feature type="compositionally biased region" description="Basic and acidic residues" evidence="1">
    <location>
        <begin position="8"/>
        <end position="32"/>
    </location>
</feature>
<dbReference type="Proteomes" id="UP000236291">
    <property type="component" value="Unassembled WGS sequence"/>
</dbReference>
<accession>A0A2K3KKE1</accession>
<dbReference type="EMBL" id="ASHM01198549">
    <property type="protein sequence ID" value="PNX66771.1"/>
    <property type="molecule type" value="Genomic_DNA"/>
</dbReference>
<feature type="region of interest" description="Disordered" evidence="1">
    <location>
        <begin position="1"/>
        <end position="32"/>
    </location>
</feature>
<dbReference type="AlphaFoldDB" id="A0A2K3KKE1"/>
<organism evidence="2 3">
    <name type="scientific">Trifolium pratense</name>
    <name type="common">Red clover</name>
    <dbReference type="NCBI Taxonomy" id="57577"/>
    <lineage>
        <taxon>Eukaryota</taxon>
        <taxon>Viridiplantae</taxon>
        <taxon>Streptophyta</taxon>
        <taxon>Embryophyta</taxon>
        <taxon>Tracheophyta</taxon>
        <taxon>Spermatophyta</taxon>
        <taxon>Magnoliopsida</taxon>
        <taxon>eudicotyledons</taxon>
        <taxon>Gunneridae</taxon>
        <taxon>Pentapetalae</taxon>
        <taxon>rosids</taxon>
        <taxon>fabids</taxon>
        <taxon>Fabales</taxon>
        <taxon>Fabaceae</taxon>
        <taxon>Papilionoideae</taxon>
        <taxon>50 kb inversion clade</taxon>
        <taxon>NPAAA clade</taxon>
        <taxon>Hologalegina</taxon>
        <taxon>IRL clade</taxon>
        <taxon>Trifolieae</taxon>
        <taxon>Trifolium</taxon>
    </lineage>
</organism>